<feature type="chain" id="PRO_5035326266" evidence="5">
    <location>
        <begin position="26"/>
        <end position="303"/>
    </location>
</feature>
<dbReference type="InterPro" id="IPR050492">
    <property type="entry name" value="Bact_metal-bind_prot9"/>
</dbReference>
<protein>
    <submittedName>
        <fullName evidence="6">ABC transporter substrate-binding protein</fullName>
    </submittedName>
</protein>
<comment type="subcellular location">
    <subcellularLocation>
        <location evidence="1">Cell envelope</location>
    </subcellularLocation>
</comment>
<keyword evidence="4 5" id="KW-0732">Signal</keyword>
<proteinExistence type="predicted"/>
<dbReference type="Gene3D" id="3.40.50.1980">
    <property type="entry name" value="Nitrogenase molybdenum iron protein domain"/>
    <property type="match status" value="2"/>
</dbReference>
<keyword evidence="2" id="KW-0813">Transport</keyword>
<dbReference type="GO" id="GO:0046872">
    <property type="term" value="F:metal ion binding"/>
    <property type="evidence" value="ECO:0007669"/>
    <property type="project" value="UniProtKB-KW"/>
</dbReference>
<evidence type="ECO:0000256" key="1">
    <source>
        <dbReference type="ARBA" id="ARBA00004196"/>
    </source>
</evidence>
<accession>A0A8J3MRK4</accession>
<dbReference type="GO" id="GO:0030313">
    <property type="term" value="C:cell envelope"/>
    <property type="evidence" value="ECO:0007669"/>
    <property type="project" value="UniProtKB-SubCell"/>
</dbReference>
<feature type="signal peptide" evidence="5">
    <location>
        <begin position="1"/>
        <end position="25"/>
    </location>
</feature>
<gene>
    <name evidence="6" type="ORF">KSX_43150</name>
</gene>
<dbReference type="SUPFAM" id="SSF53807">
    <property type="entry name" value="Helical backbone' metal receptor"/>
    <property type="match status" value="1"/>
</dbReference>
<keyword evidence="3" id="KW-0479">Metal-binding</keyword>
<evidence type="ECO:0000256" key="4">
    <source>
        <dbReference type="ARBA" id="ARBA00022729"/>
    </source>
</evidence>
<evidence type="ECO:0000256" key="3">
    <source>
        <dbReference type="ARBA" id="ARBA00022723"/>
    </source>
</evidence>
<dbReference type="PANTHER" id="PTHR42953">
    <property type="entry name" value="HIGH-AFFINITY ZINC UPTAKE SYSTEM PROTEIN ZNUA-RELATED"/>
    <property type="match status" value="1"/>
</dbReference>
<reference evidence="6" key="1">
    <citation type="submission" date="2020-10" db="EMBL/GenBank/DDBJ databases">
        <title>Taxonomic study of unclassified bacteria belonging to the class Ktedonobacteria.</title>
        <authorList>
            <person name="Yabe S."/>
            <person name="Wang C.M."/>
            <person name="Zheng Y."/>
            <person name="Sakai Y."/>
            <person name="Cavaletti L."/>
            <person name="Monciardini P."/>
            <person name="Donadio S."/>
        </authorList>
    </citation>
    <scope>NUCLEOTIDE SEQUENCE</scope>
    <source>
        <strain evidence="6">SOSP1-1</strain>
    </source>
</reference>
<dbReference type="InterPro" id="IPR006127">
    <property type="entry name" value="ZnuA-like"/>
</dbReference>
<dbReference type="PANTHER" id="PTHR42953:SF1">
    <property type="entry name" value="METAL-BINDING PROTEIN HI_0362-RELATED"/>
    <property type="match status" value="1"/>
</dbReference>
<evidence type="ECO:0000313" key="7">
    <source>
        <dbReference type="Proteomes" id="UP000612362"/>
    </source>
</evidence>
<comment type="caution">
    <text evidence="6">The sequence shown here is derived from an EMBL/GenBank/DDBJ whole genome shotgun (WGS) entry which is preliminary data.</text>
</comment>
<evidence type="ECO:0000313" key="6">
    <source>
        <dbReference type="EMBL" id="GHO46152.1"/>
    </source>
</evidence>
<sequence length="303" mass="32879">MAKLKRVGLVLLIPLWLLCFLGACANNDSTAIAGKINVVAAENFYGDVAKQVGGEHVNVTSILSDPEVDPHEYESNVANGMAVAKAQLIIKNGGGYDEWMDKLISASPNDDRSVVTGFDIASSKLPDNEHIWYSPENMRAVAKAIADALKKQDATHASDYDNNLKTFDNSLQQITQKLNEIKGKYAGTPVGLTETIYLYQTGPMGLDVKTPEEFQKAVAEGNDPPASSVATANNQVTKGEIKVLIYNEQTVTPITTKLQQDALAHNIPIVPVTETMPKNKTYQGWMLDQLSTLTQALKTAMGK</sequence>
<evidence type="ECO:0000256" key="5">
    <source>
        <dbReference type="SAM" id="SignalP"/>
    </source>
</evidence>
<name>A0A8J3MRK4_9CHLR</name>
<evidence type="ECO:0000256" key="2">
    <source>
        <dbReference type="ARBA" id="ARBA00022448"/>
    </source>
</evidence>
<dbReference type="RefSeq" id="WP_220195549.1">
    <property type="nucleotide sequence ID" value="NZ_BNJF01000002.1"/>
</dbReference>
<dbReference type="Pfam" id="PF01297">
    <property type="entry name" value="ZnuA"/>
    <property type="match status" value="1"/>
</dbReference>
<dbReference type="PROSITE" id="PS51257">
    <property type="entry name" value="PROKAR_LIPOPROTEIN"/>
    <property type="match status" value="1"/>
</dbReference>
<keyword evidence="7" id="KW-1185">Reference proteome</keyword>
<dbReference type="Proteomes" id="UP000612362">
    <property type="component" value="Unassembled WGS sequence"/>
</dbReference>
<dbReference type="AlphaFoldDB" id="A0A8J3MRK4"/>
<organism evidence="6 7">
    <name type="scientific">Ktedonospora formicarum</name>
    <dbReference type="NCBI Taxonomy" id="2778364"/>
    <lineage>
        <taxon>Bacteria</taxon>
        <taxon>Bacillati</taxon>
        <taxon>Chloroflexota</taxon>
        <taxon>Ktedonobacteria</taxon>
        <taxon>Ktedonobacterales</taxon>
        <taxon>Ktedonobacteraceae</taxon>
        <taxon>Ktedonospora</taxon>
    </lineage>
</organism>
<dbReference type="GO" id="GO:0030001">
    <property type="term" value="P:metal ion transport"/>
    <property type="evidence" value="ECO:0007669"/>
    <property type="project" value="InterPro"/>
</dbReference>
<dbReference type="EMBL" id="BNJF01000002">
    <property type="protein sequence ID" value="GHO46152.1"/>
    <property type="molecule type" value="Genomic_DNA"/>
</dbReference>